<dbReference type="EMBL" id="JYBP01000003">
    <property type="protein sequence ID" value="KJE28572.1"/>
    <property type="molecule type" value="Genomic_DNA"/>
</dbReference>
<evidence type="ECO:0000313" key="3">
    <source>
        <dbReference type="Proteomes" id="UP000032522"/>
    </source>
</evidence>
<organism evidence="2 3">
    <name type="scientific">Geobacillus kaustophilus</name>
    <dbReference type="NCBI Taxonomy" id="1462"/>
    <lineage>
        <taxon>Bacteria</taxon>
        <taxon>Bacillati</taxon>
        <taxon>Bacillota</taxon>
        <taxon>Bacilli</taxon>
        <taxon>Bacillales</taxon>
        <taxon>Anoxybacillaceae</taxon>
        <taxon>Geobacillus</taxon>
        <taxon>Geobacillus thermoleovorans group</taxon>
    </lineage>
</organism>
<dbReference type="InterPro" id="IPR011335">
    <property type="entry name" value="Restrct_endonuc-II-like"/>
</dbReference>
<dbReference type="PANTHER" id="PTHR34107:SF4">
    <property type="entry name" value="SLL1222 PROTEIN"/>
    <property type="match status" value="1"/>
</dbReference>
<keyword evidence="2" id="KW-0378">Hydrolase</keyword>
<accession>A0A0D8BYU9</accession>
<keyword evidence="2" id="KW-0540">Nuclease</keyword>
<dbReference type="OrthoDB" id="9808428at2"/>
<comment type="caution">
    <text evidence="2">The sequence shown here is derived from an EMBL/GenBank/DDBJ whole genome shotgun (WGS) entry which is preliminary data.</text>
</comment>
<gene>
    <name evidence="2" type="ORF">LG52_3347</name>
</gene>
<evidence type="ECO:0000259" key="1">
    <source>
        <dbReference type="Pfam" id="PF05685"/>
    </source>
</evidence>
<dbReference type="PATRIC" id="fig|1462.6.peg.3686"/>
<dbReference type="Proteomes" id="UP000032522">
    <property type="component" value="Unassembled WGS sequence"/>
</dbReference>
<protein>
    <submittedName>
        <fullName evidence="2">Restriction endonuclease family protein</fullName>
    </submittedName>
</protein>
<dbReference type="PANTHER" id="PTHR34107">
    <property type="entry name" value="SLL0198 PROTEIN-RELATED"/>
    <property type="match status" value="1"/>
</dbReference>
<dbReference type="CDD" id="cd06260">
    <property type="entry name" value="DUF820-like"/>
    <property type="match status" value="1"/>
</dbReference>
<sequence>MSLPLAFGVSYERYWVLREQSDERLEYIDGAVYMTPSPSVRHQLILSRLHFQFSLFFRGKPCHVLAAPLDVELVDEQTGERNVVVPDLTVICGEKELDGTKYIGVPPLIVEILSPSNQAHDLVTKFHLYMARGVHEYWIVNPMKQAVMVYTLNEERLYEQADVQVKSGTVRSAYFPGLEVDMAELFH</sequence>
<dbReference type="GO" id="GO:0004519">
    <property type="term" value="F:endonuclease activity"/>
    <property type="evidence" value="ECO:0007669"/>
    <property type="project" value="UniProtKB-KW"/>
</dbReference>
<proteinExistence type="predicted"/>
<dbReference type="RefSeq" id="WP_044732758.1">
    <property type="nucleotide sequence ID" value="NZ_JYBP01000003.1"/>
</dbReference>
<reference evidence="2 3" key="1">
    <citation type="submission" date="2015-01" db="EMBL/GenBank/DDBJ databases">
        <authorList>
            <person name="Filippidou S."/>
            <person name="Jeanneret N."/>
            <person name="Russel-Delif L."/>
            <person name="Junier T."/>
            <person name="Wunderlin T."/>
            <person name="Molina V."/>
            <person name="Johnson S.L."/>
            <person name="Davenport K.W."/>
            <person name="Chain P.S."/>
            <person name="Dorador C."/>
            <person name="Junier P."/>
        </authorList>
    </citation>
    <scope>NUCLEOTIDE SEQUENCE [LARGE SCALE GENOMIC DNA]</scope>
    <source>
        <strain evidence="2 3">Et7/4</strain>
    </source>
</reference>
<dbReference type="SUPFAM" id="SSF52980">
    <property type="entry name" value="Restriction endonuclease-like"/>
    <property type="match status" value="1"/>
</dbReference>
<dbReference type="Gene3D" id="3.90.1570.10">
    <property type="entry name" value="tt1808, chain A"/>
    <property type="match status" value="1"/>
</dbReference>
<name>A0A0D8BYU9_GEOKU</name>
<dbReference type="AlphaFoldDB" id="A0A0D8BYU9"/>
<evidence type="ECO:0000313" key="2">
    <source>
        <dbReference type="EMBL" id="KJE28572.1"/>
    </source>
</evidence>
<keyword evidence="2" id="KW-0255">Endonuclease</keyword>
<feature type="domain" description="Putative restriction endonuclease" evidence="1">
    <location>
        <begin position="16"/>
        <end position="182"/>
    </location>
</feature>
<dbReference type="InterPro" id="IPR012296">
    <property type="entry name" value="Nuclease_put_TT1808"/>
</dbReference>
<dbReference type="Pfam" id="PF05685">
    <property type="entry name" value="Uma2"/>
    <property type="match status" value="1"/>
</dbReference>
<dbReference type="InterPro" id="IPR008538">
    <property type="entry name" value="Uma2"/>
</dbReference>